<dbReference type="PANTHER" id="PTHR11680:SF35">
    <property type="entry name" value="SERINE HYDROXYMETHYLTRANSFERASE 1"/>
    <property type="match status" value="1"/>
</dbReference>
<dbReference type="PANTHER" id="PTHR11680">
    <property type="entry name" value="SERINE HYDROXYMETHYLTRANSFERASE"/>
    <property type="match status" value="1"/>
</dbReference>
<comment type="similarity">
    <text evidence="2 6">Belongs to the SHMT family.</text>
</comment>
<proteinExistence type="inferred from homology"/>
<dbReference type="PIRSF" id="PIRSF000412">
    <property type="entry name" value="SHMT"/>
    <property type="match status" value="1"/>
</dbReference>
<evidence type="ECO:0000256" key="1">
    <source>
        <dbReference type="ARBA" id="ARBA00001933"/>
    </source>
</evidence>
<comment type="catalytic activity">
    <reaction evidence="6">
        <text>(6R)-5,10-methylene-5,6,7,8-tetrahydrofolate + glycine + H2O = (6S)-5,6,7,8-tetrahydrofolate + L-serine</text>
        <dbReference type="Rhea" id="RHEA:15481"/>
        <dbReference type="ChEBI" id="CHEBI:15377"/>
        <dbReference type="ChEBI" id="CHEBI:15636"/>
        <dbReference type="ChEBI" id="CHEBI:33384"/>
        <dbReference type="ChEBI" id="CHEBI:57305"/>
        <dbReference type="ChEBI" id="CHEBI:57453"/>
        <dbReference type="EC" id="2.1.2.1"/>
    </reaction>
</comment>
<dbReference type="InterPro" id="IPR049943">
    <property type="entry name" value="Ser_HO-MeTrfase-like"/>
</dbReference>
<evidence type="ECO:0000256" key="2">
    <source>
        <dbReference type="ARBA" id="ARBA00006376"/>
    </source>
</evidence>
<comment type="pathway">
    <text evidence="6">One-carbon metabolism; tetrahydrofolate interconversion.</text>
</comment>
<sequence length="422" mass="45107">MSEPFFNAPLSEVDPEIAEILDRELARQRGFLEMIASENFVPVSVLESQGSVLTNKYAEGYPGKRYYGGCEVVDVAEELAIARAKALFGAEYANVQPHSGATANAAVLHAIAKPGDTILGLSLDHGGHLTHGMKLNFSGRLYDIVAYGVDAETSLVDMDEVRRLALEHRPTVIIAGWSAYPRQLDFAAFRAIADEVGAKLWVDMAHFAGLVAAGVHPSPVPHAHVVSSTVHKTIGGPRSGFILTNDEALAKKINSAVFPGQQGGPLMHVIAAKATAFKLAAAPEFRERQERTVRGAVILAERLAQPDVVEAGISVRSGGTDVHLVLVDLRNAEIDGKQAEDLLHDIHITVNRNSVPNDPRPPMTTSGLRIGTPALATRGFGDAEFTEVADIIALALLPEPDVEALRARVAVLADAFPLYPGL</sequence>
<dbReference type="InterPro" id="IPR039429">
    <property type="entry name" value="SHMT-like_dom"/>
</dbReference>
<dbReference type="Proteomes" id="UP001501690">
    <property type="component" value="Unassembled WGS sequence"/>
</dbReference>
<comment type="pathway">
    <text evidence="6">Amino-acid biosynthesis; glycine biosynthesis; glycine from L-serine: step 1/1.</text>
</comment>
<comment type="subunit">
    <text evidence="6">Homodimer.</text>
</comment>
<feature type="binding site" evidence="6">
    <location>
        <position position="247"/>
    </location>
    <ligand>
        <name>(6S)-5,6,7,8-tetrahydrofolate</name>
        <dbReference type="ChEBI" id="CHEBI:57453"/>
    </ligand>
</feature>
<comment type="caution">
    <text evidence="6">Lacks conserved residue(s) required for the propagation of feature annotation.</text>
</comment>
<evidence type="ECO:0000259" key="7">
    <source>
        <dbReference type="Pfam" id="PF00464"/>
    </source>
</evidence>
<name>A0ABP4TI91_9MICO</name>
<dbReference type="InterPro" id="IPR015422">
    <property type="entry name" value="PyrdxlP-dep_Trfase_small"/>
</dbReference>
<dbReference type="HAMAP" id="MF_00051">
    <property type="entry name" value="SHMT"/>
    <property type="match status" value="1"/>
</dbReference>
<keyword evidence="6" id="KW-0028">Amino-acid biosynthesis</keyword>
<organism evidence="8 9">
    <name type="scientific">Microbacterium sediminicola</name>
    <dbReference type="NCBI Taxonomy" id="415210"/>
    <lineage>
        <taxon>Bacteria</taxon>
        <taxon>Bacillati</taxon>
        <taxon>Actinomycetota</taxon>
        <taxon>Actinomycetes</taxon>
        <taxon>Micrococcales</taxon>
        <taxon>Microbacteriaceae</taxon>
        <taxon>Microbacterium</taxon>
    </lineage>
</organism>
<dbReference type="RefSeq" id="WP_344067928.1">
    <property type="nucleotide sequence ID" value="NZ_BAAAPL010000001.1"/>
</dbReference>
<dbReference type="PROSITE" id="PS00096">
    <property type="entry name" value="SHMT"/>
    <property type="match status" value="1"/>
</dbReference>
<gene>
    <name evidence="6" type="primary">glyA</name>
    <name evidence="8" type="ORF">GCM10009808_01800</name>
</gene>
<comment type="function">
    <text evidence="6">Catalyzes the reversible interconversion of serine and glycine with tetrahydrofolate (THF) serving as the one-carbon carrier. This reaction serves as the major source of one-carbon groups required for the biosynthesis of purines, thymidylate, methionine, and other important biomolecules. Also exhibits THF-independent aldolase activity toward beta-hydroxyamino acids, producing glycine and aldehydes, via a retro-aldol mechanism.</text>
</comment>
<dbReference type="InterPro" id="IPR015421">
    <property type="entry name" value="PyrdxlP-dep_Trfase_major"/>
</dbReference>
<dbReference type="EC" id="2.1.2.1" evidence="6"/>
<dbReference type="NCBIfam" id="NF000586">
    <property type="entry name" value="PRK00011.1"/>
    <property type="match status" value="1"/>
</dbReference>
<dbReference type="EMBL" id="BAAAPL010000001">
    <property type="protein sequence ID" value="GAA1688466.1"/>
    <property type="molecule type" value="Genomic_DNA"/>
</dbReference>
<dbReference type="InterPro" id="IPR019798">
    <property type="entry name" value="Ser_HO-MeTrfase_PLP_BS"/>
</dbReference>
<evidence type="ECO:0000256" key="4">
    <source>
        <dbReference type="ARBA" id="ARBA00022679"/>
    </source>
</evidence>
<dbReference type="Gene3D" id="3.90.1150.10">
    <property type="entry name" value="Aspartate Aminotransferase, domain 1"/>
    <property type="match status" value="1"/>
</dbReference>
<comment type="caution">
    <text evidence="8">The sequence shown here is derived from an EMBL/GenBank/DDBJ whole genome shotgun (WGS) entry which is preliminary data.</text>
</comment>
<feature type="site" description="Plays an important role in substrate specificity" evidence="6">
    <location>
        <position position="231"/>
    </location>
</feature>
<dbReference type="Gene3D" id="3.40.640.10">
    <property type="entry name" value="Type I PLP-dependent aspartate aminotransferase-like (Major domain)"/>
    <property type="match status" value="1"/>
</dbReference>
<comment type="cofactor">
    <cofactor evidence="1 6">
        <name>pyridoxal 5'-phosphate</name>
        <dbReference type="ChEBI" id="CHEBI:597326"/>
    </cofactor>
</comment>
<feature type="modified residue" description="N6-(pyridoxal phosphate)lysine" evidence="6">
    <location>
        <position position="232"/>
    </location>
</feature>
<feature type="binding site" evidence="6">
    <location>
        <begin position="127"/>
        <end position="129"/>
    </location>
    <ligand>
        <name>(6S)-5,6,7,8-tetrahydrofolate</name>
        <dbReference type="ChEBI" id="CHEBI:57453"/>
    </ligand>
</feature>
<keyword evidence="9" id="KW-1185">Reference proteome</keyword>
<evidence type="ECO:0000313" key="9">
    <source>
        <dbReference type="Proteomes" id="UP001501690"/>
    </source>
</evidence>
<evidence type="ECO:0000313" key="8">
    <source>
        <dbReference type="EMBL" id="GAA1688466.1"/>
    </source>
</evidence>
<dbReference type="InterPro" id="IPR001085">
    <property type="entry name" value="Ser_HO-MeTrfase"/>
</dbReference>
<comment type="subcellular location">
    <subcellularLocation>
        <location evidence="6">Cytoplasm</location>
    </subcellularLocation>
</comment>
<feature type="binding site" evidence="6">
    <location>
        <position position="123"/>
    </location>
    <ligand>
        <name>(6S)-5,6,7,8-tetrahydrofolate</name>
        <dbReference type="ChEBI" id="CHEBI:57453"/>
    </ligand>
</feature>
<evidence type="ECO:0000256" key="5">
    <source>
        <dbReference type="ARBA" id="ARBA00022898"/>
    </source>
</evidence>
<dbReference type="CDD" id="cd00378">
    <property type="entry name" value="SHMT"/>
    <property type="match status" value="1"/>
</dbReference>
<protein>
    <recommendedName>
        <fullName evidence="6">Serine hydroxymethyltransferase</fullName>
        <shortName evidence="6">SHMT</shortName>
        <shortName evidence="6">Serine methylase</shortName>
        <ecNumber evidence="6">2.1.2.1</ecNumber>
    </recommendedName>
</protein>
<accession>A0ABP4TI91</accession>
<dbReference type="Pfam" id="PF00464">
    <property type="entry name" value="SHMT"/>
    <property type="match status" value="1"/>
</dbReference>
<dbReference type="SUPFAM" id="SSF53383">
    <property type="entry name" value="PLP-dependent transferases"/>
    <property type="match status" value="1"/>
</dbReference>
<evidence type="ECO:0000256" key="3">
    <source>
        <dbReference type="ARBA" id="ARBA00022563"/>
    </source>
</evidence>
<reference evidence="9" key="1">
    <citation type="journal article" date="2019" name="Int. J. Syst. Evol. Microbiol.">
        <title>The Global Catalogue of Microorganisms (GCM) 10K type strain sequencing project: providing services to taxonomists for standard genome sequencing and annotation.</title>
        <authorList>
            <consortium name="The Broad Institute Genomics Platform"/>
            <consortium name="The Broad Institute Genome Sequencing Center for Infectious Disease"/>
            <person name="Wu L."/>
            <person name="Ma J."/>
        </authorList>
    </citation>
    <scope>NUCLEOTIDE SEQUENCE [LARGE SCALE GENOMIC DNA]</scope>
    <source>
        <strain evidence="9">JCM 15577</strain>
    </source>
</reference>
<keyword evidence="4 6" id="KW-0808">Transferase</keyword>
<feature type="domain" description="Serine hydroxymethyltransferase-like" evidence="7">
    <location>
        <begin position="10"/>
        <end position="392"/>
    </location>
</feature>
<keyword evidence="5 6" id="KW-0663">Pyridoxal phosphate</keyword>
<evidence type="ECO:0000256" key="6">
    <source>
        <dbReference type="HAMAP-Rule" id="MF_00051"/>
    </source>
</evidence>
<keyword evidence="6" id="KW-0963">Cytoplasm</keyword>
<keyword evidence="3 6" id="KW-0554">One-carbon metabolism</keyword>
<dbReference type="InterPro" id="IPR015424">
    <property type="entry name" value="PyrdxlP-dep_Trfase"/>
</dbReference>